<reference evidence="2 3" key="1">
    <citation type="submission" date="2016-03" db="EMBL/GenBank/DDBJ databases">
        <authorList>
            <person name="Sant'Anna F.H."/>
            <person name="Ambrosini A."/>
            <person name="Souza R."/>
            <person name="Bach E."/>
            <person name="Fernandes G."/>
            <person name="Balsanelli E."/>
            <person name="Baura V.A."/>
            <person name="Souza E.M."/>
            <person name="Passaglia L."/>
        </authorList>
    </citation>
    <scope>NUCLEOTIDE SEQUENCE [LARGE SCALE GENOMIC DNA]</scope>
    <source>
        <strain evidence="2 3">P26E</strain>
    </source>
</reference>
<evidence type="ECO:0000313" key="3">
    <source>
        <dbReference type="Proteomes" id="UP000186058"/>
    </source>
</evidence>
<gene>
    <name evidence="2" type="ORF">A3844_12460</name>
</gene>
<dbReference type="SUPFAM" id="SSF48452">
    <property type="entry name" value="TPR-like"/>
    <property type="match status" value="1"/>
</dbReference>
<keyword evidence="1" id="KW-0802">TPR repeat</keyword>
<keyword evidence="3" id="KW-1185">Reference proteome</keyword>
<proteinExistence type="predicted"/>
<sequence>MKAGKLKLISFSVRVGCPVFQHLFAEMNKMLQEITADFPTAEGARRNDLLCKYNMLHRLSDEVMDEWLSFAEKLSDFRQNADFSLPSDEEMPQAEAPELVMDSFVRGQGYYKLLMYRKCIEQFKDVITRYPDSLAARLYLAMAYLQEGELDVSWGHLHHMLALIREKKLKAMIYNALGCIRASQERYSEAQELFNLSLQHDPLLAEPGVNLEVCRRRGGKLQFGHQLVSLL</sequence>
<accession>A0ABX3ES73</accession>
<dbReference type="EMBL" id="LVWI01000037">
    <property type="protein sequence ID" value="OKP86810.1"/>
    <property type="molecule type" value="Genomic_DNA"/>
</dbReference>
<organism evidence="2 3">
    <name type="scientific">Paenibacillus helianthi</name>
    <dbReference type="NCBI Taxonomy" id="1349432"/>
    <lineage>
        <taxon>Bacteria</taxon>
        <taxon>Bacillati</taxon>
        <taxon>Bacillota</taxon>
        <taxon>Bacilli</taxon>
        <taxon>Bacillales</taxon>
        <taxon>Paenibacillaceae</taxon>
        <taxon>Paenibacillus</taxon>
    </lineage>
</organism>
<name>A0ABX3ES73_9BACL</name>
<protein>
    <recommendedName>
        <fullName evidence="4">Tetratricopeptide repeat protein</fullName>
    </recommendedName>
</protein>
<evidence type="ECO:0008006" key="4">
    <source>
        <dbReference type="Google" id="ProtNLM"/>
    </source>
</evidence>
<comment type="caution">
    <text evidence="2">The sequence shown here is derived from an EMBL/GenBank/DDBJ whole genome shotgun (WGS) entry which is preliminary data.</text>
</comment>
<dbReference type="InterPro" id="IPR019734">
    <property type="entry name" value="TPR_rpt"/>
</dbReference>
<dbReference type="PROSITE" id="PS50005">
    <property type="entry name" value="TPR"/>
    <property type="match status" value="1"/>
</dbReference>
<dbReference type="InterPro" id="IPR011990">
    <property type="entry name" value="TPR-like_helical_dom_sf"/>
</dbReference>
<dbReference type="Proteomes" id="UP000186058">
    <property type="component" value="Unassembled WGS sequence"/>
</dbReference>
<dbReference type="Gene3D" id="1.25.40.10">
    <property type="entry name" value="Tetratricopeptide repeat domain"/>
    <property type="match status" value="1"/>
</dbReference>
<evidence type="ECO:0000313" key="2">
    <source>
        <dbReference type="EMBL" id="OKP86810.1"/>
    </source>
</evidence>
<evidence type="ECO:0000256" key="1">
    <source>
        <dbReference type="PROSITE-ProRule" id="PRU00339"/>
    </source>
</evidence>
<feature type="repeat" description="TPR" evidence="1">
    <location>
        <begin position="171"/>
        <end position="204"/>
    </location>
</feature>